<dbReference type="Gene3D" id="1.10.10.10">
    <property type="entry name" value="Winged helix-like DNA-binding domain superfamily/Winged helix DNA-binding domain"/>
    <property type="match status" value="1"/>
</dbReference>
<dbReference type="Gene3D" id="1.20.120.530">
    <property type="entry name" value="GntR ligand-binding domain-like"/>
    <property type="match status" value="1"/>
</dbReference>
<comment type="caution">
    <text evidence="5">The sequence shown here is derived from an EMBL/GenBank/DDBJ whole genome shotgun (WGS) entry which is preliminary data.</text>
</comment>
<accession>A0ABV7YCC2</accession>
<dbReference type="CDD" id="cd07377">
    <property type="entry name" value="WHTH_GntR"/>
    <property type="match status" value="1"/>
</dbReference>
<protein>
    <submittedName>
        <fullName evidence="5">FadR/GntR family transcriptional regulator</fullName>
    </submittedName>
</protein>
<sequence>MSTEVHRRKLAHELSAGLVEYIQHRRLNAGDQLETVRALAVRFGVAVPTLREALRRLEANGMIELRHGSGIYVGPNISRLVLPNPMPGTVSWRQLTDLLEARLQIEPHIVAKAAEVREEAGIAKLRAGIAEAERCIATDDEGLWLVNLELHRNLAAAAGNPVLTEVVESLLLVHSMEQRQILAIYGDKHRDFLEHQQLVDAVVNGDVENARRLAREHLQDVADRVRTSGEVE</sequence>
<dbReference type="PROSITE" id="PS50949">
    <property type="entry name" value="HTH_GNTR"/>
    <property type="match status" value="1"/>
</dbReference>
<evidence type="ECO:0000259" key="4">
    <source>
        <dbReference type="PROSITE" id="PS50949"/>
    </source>
</evidence>
<keyword evidence="3" id="KW-0804">Transcription</keyword>
<evidence type="ECO:0000256" key="3">
    <source>
        <dbReference type="ARBA" id="ARBA00023163"/>
    </source>
</evidence>
<keyword evidence="1" id="KW-0805">Transcription regulation</keyword>
<dbReference type="SMART" id="SM00895">
    <property type="entry name" value="FCD"/>
    <property type="match status" value="1"/>
</dbReference>
<dbReference type="InterPro" id="IPR036390">
    <property type="entry name" value="WH_DNA-bd_sf"/>
</dbReference>
<organism evidence="5 6">
    <name type="scientific">Tenggerimyces flavus</name>
    <dbReference type="NCBI Taxonomy" id="1708749"/>
    <lineage>
        <taxon>Bacteria</taxon>
        <taxon>Bacillati</taxon>
        <taxon>Actinomycetota</taxon>
        <taxon>Actinomycetes</taxon>
        <taxon>Propionibacteriales</taxon>
        <taxon>Nocardioidaceae</taxon>
        <taxon>Tenggerimyces</taxon>
    </lineage>
</organism>
<dbReference type="EMBL" id="JBHRZH010000009">
    <property type="protein sequence ID" value="MFC3761650.1"/>
    <property type="molecule type" value="Genomic_DNA"/>
</dbReference>
<name>A0ABV7YCC2_9ACTN</name>
<evidence type="ECO:0000256" key="1">
    <source>
        <dbReference type="ARBA" id="ARBA00023015"/>
    </source>
</evidence>
<dbReference type="Pfam" id="PF00392">
    <property type="entry name" value="GntR"/>
    <property type="match status" value="1"/>
</dbReference>
<dbReference type="PANTHER" id="PTHR43537">
    <property type="entry name" value="TRANSCRIPTIONAL REGULATOR, GNTR FAMILY"/>
    <property type="match status" value="1"/>
</dbReference>
<dbReference type="RefSeq" id="WP_205114234.1">
    <property type="nucleotide sequence ID" value="NZ_JAFBCM010000001.1"/>
</dbReference>
<proteinExistence type="predicted"/>
<dbReference type="SUPFAM" id="SSF48008">
    <property type="entry name" value="GntR ligand-binding domain-like"/>
    <property type="match status" value="1"/>
</dbReference>
<dbReference type="Proteomes" id="UP001595699">
    <property type="component" value="Unassembled WGS sequence"/>
</dbReference>
<dbReference type="SMART" id="SM00345">
    <property type="entry name" value="HTH_GNTR"/>
    <property type="match status" value="1"/>
</dbReference>
<evidence type="ECO:0000256" key="2">
    <source>
        <dbReference type="ARBA" id="ARBA00023125"/>
    </source>
</evidence>
<dbReference type="PANTHER" id="PTHR43537:SF5">
    <property type="entry name" value="UXU OPERON TRANSCRIPTIONAL REGULATOR"/>
    <property type="match status" value="1"/>
</dbReference>
<dbReference type="InterPro" id="IPR011711">
    <property type="entry name" value="GntR_C"/>
</dbReference>
<dbReference type="InterPro" id="IPR036388">
    <property type="entry name" value="WH-like_DNA-bd_sf"/>
</dbReference>
<dbReference type="InterPro" id="IPR000524">
    <property type="entry name" value="Tscrpt_reg_HTH_GntR"/>
</dbReference>
<feature type="domain" description="HTH gntR-type" evidence="4">
    <location>
        <begin position="8"/>
        <end position="76"/>
    </location>
</feature>
<dbReference type="Pfam" id="PF07729">
    <property type="entry name" value="FCD"/>
    <property type="match status" value="1"/>
</dbReference>
<dbReference type="SUPFAM" id="SSF46785">
    <property type="entry name" value="Winged helix' DNA-binding domain"/>
    <property type="match status" value="1"/>
</dbReference>
<keyword evidence="6" id="KW-1185">Reference proteome</keyword>
<evidence type="ECO:0000313" key="6">
    <source>
        <dbReference type="Proteomes" id="UP001595699"/>
    </source>
</evidence>
<evidence type="ECO:0000313" key="5">
    <source>
        <dbReference type="EMBL" id="MFC3761650.1"/>
    </source>
</evidence>
<gene>
    <name evidence="5" type="ORF">ACFOUW_12455</name>
</gene>
<reference evidence="6" key="1">
    <citation type="journal article" date="2019" name="Int. J. Syst. Evol. Microbiol.">
        <title>The Global Catalogue of Microorganisms (GCM) 10K type strain sequencing project: providing services to taxonomists for standard genome sequencing and annotation.</title>
        <authorList>
            <consortium name="The Broad Institute Genomics Platform"/>
            <consortium name="The Broad Institute Genome Sequencing Center for Infectious Disease"/>
            <person name="Wu L."/>
            <person name="Ma J."/>
        </authorList>
    </citation>
    <scope>NUCLEOTIDE SEQUENCE [LARGE SCALE GENOMIC DNA]</scope>
    <source>
        <strain evidence="6">CGMCC 4.7241</strain>
    </source>
</reference>
<dbReference type="InterPro" id="IPR008920">
    <property type="entry name" value="TF_FadR/GntR_C"/>
</dbReference>
<keyword evidence="2" id="KW-0238">DNA-binding</keyword>